<reference evidence="8" key="1">
    <citation type="submission" date="2020-01" db="EMBL/GenBank/DDBJ databases">
        <title>Genome sequence of Kobresia littledalei, the first chromosome-level genome in the family Cyperaceae.</title>
        <authorList>
            <person name="Qu G."/>
        </authorList>
    </citation>
    <scope>NUCLEOTIDE SEQUENCE</scope>
    <source>
        <strain evidence="8">C.B.Clarke</strain>
        <tissue evidence="8">Leaf</tissue>
    </source>
</reference>
<proteinExistence type="inferred from homology"/>
<dbReference type="Gene3D" id="1.10.940.10">
    <property type="entry name" value="NusB-like"/>
    <property type="match status" value="1"/>
</dbReference>
<protein>
    <submittedName>
        <fullName evidence="8">N utilization substance protein B</fullName>
    </submittedName>
</protein>
<dbReference type="EMBL" id="SWLB01000020">
    <property type="protein sequence ID" value="KAF3325144.1"/>
    <property type="molecule type" value="Genomic_DNA"/>
</dbReference>
<evidence type="ECO:0000256" key="1">
    <source>
        <dbReference type="ARBA" id="ARBA00005952"/>
    </source>
</evidence>
<comment type="caution">
    <text evidence="8">The sequence shown here is derived from an EMBL/GenBank/DDBJ whole genome shotgun (WGS) entry which is preliminary data.</text>
</comment>
<dbReference type="InterPro" id="IPR006027">
    <property type="entry name" value="NusB_RsmB_TIM44"/>
</dbReference>
<dbReference type="InterPro" id="IPR035926">
    <property type="entry name" value="NusB-like_sf"/>
</dbReference>
<evidence type="ECO:0000256" key="4">
    <source>
        <dbReference type="ARBA" id="ARBA00023015"/>
    </source>
</evidence>
<dbReference type="SUPFAM" id="SSF48013">
    <property type="entry name" value="NusB-like"/>
    <property type="match status" value="1"/>
</dbReference>
<comment type="similarity">
    <text evidence="1">Belongs to the NusB family.</text>
</comment>
<dbReference type="GO" id="GO:0009507">
    <property type="term" value="C:chloroplast"/>
    <property type="evidence" value="ECO:0007669"/>
    <property type="project" value="TreeGrafter"/>
</dbReference>
<evidence type="ECO:0000313" key="9">
    <source>
        <dbReference type="Proteomes" id="UP000623129"/>
    </source>
</evidence>
<dbReference type="OrthoDB" id="1897242at2759"/>
<evidence type="ECO:0000256" key="6">
    <source>
        <dbReference type="SAM" id="MobiDB-lite"/>
    </source>
</evidence>
<evidence type="ECO:0000256" key="3">
    <source>
        <dbReference type="ARBA" id="ARBA00022884"/>
    </source>
</evidence>
<keyword evidence="9" id="KW-1185">Reference proteome</keyword>
<dbReference type="GO" id="GO:0006353">
    <property type="term" value="P:DNA-templated transcription termination"/>
    <property type="evidence" value="ECO:0007669"/>
    <property type="project" value="InterPro"/>
</dbReference>
<evidence type="ECO:0000256" key="2">
    <source>
        <dbReference type="ARBA" id="ARBA00022814"/>
    </source>
</evidence>
<keyword evidence="5" id="KW-0804">Transcription</keyword>
<gene>
    <name evidence="8" type="ORF">FCM35_KLT10215</name>
</gene>
<dbReference type="PANTHER" id="PTHR11078">
    <property type="entry name" value="N UTILIZATION SUBSTANCE PROTEIN B-RELATED"/>
    <property type="match status" value="1"/>
</dbReference>
<dbReference type="AlphaFoldDB" id="A0A833QTP6"/>
<evidence type="ECO:0000259" key="7">
    <source>
        <dbReference type="Pfam" id="PF01029"/>
    </source>
</evidence>
<evidence type="ECO:0000256" key="5">
    <source>
        <dbReference type="ARBA" id="ARBA00023163"/>
    </source>
</evidence>
<name>A0A833QTP6_9POAL</name>
<dbReference type="PANTHER" id="PTHR11078:SF3">
    <property type="entry name" value="ANTITERMINATION NUSB DOMAIN-CONTAINING PROTEIN"/>
    <property type="match status" value="1"/>
</dbReference>
<sequence>MEAASFLCSPKTHFSPLTPRHFTIYANVRRKTPLKNAPFLSSPSPSLITSPLRAVAEVLEQATATCHTHVAASRVGPHSNIDKSGRFCSPRAARELALMISYAACLEGTDPIQLFDMRVNAKRVPGFQFDKKLLSKYNHMIFGEAPIEVETEEEAQELMRQDERDSDFDADVLSAPVKLVYSNFVLRSLSLSLSLSLQNEAASRIIELCILHIAMAEITSMKTKHQIVINEAVDLAKRFCDGRAPRIINGCLRTFVKQRSEQGSEADLDADDSKREDLTQCETMQQA</sequence>
<dbReference type="InterPro" id="IPR011605">
    <property type="entry name" value="NusB_fam"/>
</dbReference>
<keyword evidence="4" id="KW-0805">Transcription regulation</keyword>
<organism evidence="8 9">
    <name type="scientific">Carex littledalei</name>
    <dbReference type="NCBI Taxonomy" id="544730"/>
    <lineage>
        <taxon>Eukaryota</taxon>
        <taxon>Viridiplantae</taxon>
        <taxon>Streptophyta</taxon>
        <taxon>Embryophyta</taxon>
        <taxon>Tracheophyta</taxon>
        <taxon>Spermatophyta</taxon>
        <taxon>Magnoliopsida</taxon>
        <taxon>Liliopsida</taxon>
        <taxon>Poales</taxon>
        <taxon>Cyperaceae</taxon>
        <taxon>Cyperoideae</taxon>
        <taxon>Cariceae</taxon>
        <taxon>Carex</taxon>
        <taxon>Carex subgen. Euthyceras</taxon>
    </lineage>
</organism>
<keyword evidence="2" id="KW-0889">Transcription antitermination</keyword>
<evidence type="ECO:0000313" key="8">
    <source>
        <dbReference type="EMBL" id="KAF3325144.1"/>
    </source>
</evidence>
<accession>A0A833QTP6</accession>
<dbReference type="GO" id="GO:0003723">
    <property type="term" value="F:RNA binding"/>
    <property type="evidence" value="ECO:0007669"/>
    <property type="project" value="UniProtKB-KW"/>
</dbReference>
<dbReference type="Proteomes" id="UP000623129">
    <property type="component" value="Unassembled WGS sequence"/>
</dbReference>
<keyword evidence="3" id="KW-0694">RNA-binding</keyword>
<feature type="domain" description="NusB/RsmB/TIM44" evidence="7">
    <location>
        <begin position="205"/>
        <end position="257"/>
    </location>
</feature>
<dbReference type="GO" id="GO:0031564">
    <property type="term" value="P:transcription antitermination"/>
    <property type="evidence" value="ECO:0007669"/>
    <property type="project" value="UniProtKB-KW"/>
</dbReference>
<feature type="region of interest" description="Disordered" evidence="6">
    <location>
        <begin position="262"/>
        <end position="287"/>
    </location>
</feature>
<dbReference type="Pfam" id="PF01029">
    <property type="entry name" value="NusB"/>
    <property type="match status" value="1"/>
</dbReference>